<evidence type="ECO:0000313" key="2">
    <source>
        <dbReference type="Proteomes" id="UP001159042"/>
    </source>
</evidence>
<sequence length="86" mass="9946">MFQKCDDPNAPLKEFTDGADTTLPGNEFHLLLRNSCRVLVWKFSYFNLNSWPLKPSRVCRFRRLRLVSYGSLAKPEDLCCSSLNAF</sequence>
<gene>
    <name evidence="1" type="ORF">NQ315_006631</name>
</gene>
<protein>
    <submittedName>
        <fullName evidence="1">Uncharacterized protein</fullName>
    </submittedName>
</protein>
<name>A0AAV8VEL3_9CUCU</name>
<accession>A0AAV8VEL3</accession>
<dbReference type="Proteomes" id="UP001159042">
    <property type="component" value="Unassembled WGS sequence"/>
</dbReference>
<comment type="caution">
    <text evidence="1">The sequence shown here is derived from an EMBL/GenBank/DDBJ whole genome shotgun (WGS) entry which is preliminary data.</text>
</comment>
<dbReference type="AlphaFoldDB" id="A0AAV8VEL3"/>
<reference evidence="1 2" key="1">
    <citation type="journal article" date="2023" name="Insect Mol. Biol.">
        <title>Genome sequencing provides insights into the evolution of gene families encoding plant cell wall-degrading enzymes in longhorned beetles.</title>
        <authorList>
            <person name="Shin N.R."/>
            <person name="Okamura Y."/>
            <person name="Kirsch R."/>
            <person name="Pauchet Y."/>
        </authorList>
    </citation>
    <scope>NUCLEOTIDE SEQUENCE [LARGE SCALE GENOMIC DNA]</scope>
    <source>
        <strain evidence="1">EAD_L_NR</strain>
    </source>
</reference>
<proteinExistence type="predicted"/>
<dbReference type="EMBL" id="JANEYG010000121">
    <property type="protein sequence ID" value="KAJ8912559.1"/>
    <property type="molecule type" value="Genomic_DNA"/>
</dbReference>
<keyword evidence="2" id="KW-1185">Reference proteome</keyword>
<organism evidence="1 2">
    <name type="scientific">Exocentrus adspersus</name>
    <dbReference type="NCBI Taxonomy" id="1586481"/>
    <lineage>
        <taxon>Eukaryota</taxon>
        <taxon>Metazoa</taxon>
        <taxon>Ecdysozoa</taxon>
        <taxon>Arthropoda</taxon>
        <taxon>Hexapoda</taxon>
        <taxon>Insecta</taxon>
        <taxon>Pterygota</taxon>
        <taxon>Neoptera</taxon>
        <taxon>Endopterygota</taxon>
        <taxon>Coleoptera</taxon>
        <taxon>Polyphaga</taxon>
        <taxon>Cucujiformia</taxon>
        <taxon>Chrysomeloidea</taxon>
        <taxon>Cerambycidae</taxon>
        <taxon>Lamiinae</taxon>
        <taxon>Acanthocinini</taxon>
        <taxon>Exocentrus</taxon>
    </lineage>
</organism>
<evidence type="ECO:0000313" key="1">
    <source>
        <dbReference type="EMBL" id="KAJ8912559.1"/>
    </source>
</evidence>